<dbReference type="GO" id="GO:0003676">
    <property type="term" value="F:nucleic acid binding"/>
    <property type="evidence" value="ECO:0007669"/>
    <property type="project" value="InterPro"/>
</dbReference>
<evidence type="ECO:0000313" key="3">
    <source>
        <dbReference type="Proteomes" id="UP001231189"/>
    </source>
</evidence>
<evidence type="ECO:0000259" key="1">
    <source>
        <dbReference type="Pfam" id="PF13456"/>
    </source>
</evidence>
<dbReference type="CDD" id="cd06222">
    <property type="entry name" value="RNase_H_like"/>
    <property type="match status" value="1"/>
</dbReference>
<accession>A0AAD8X1V7</accession>
<dbReference type="Gene3D" id="3.30.420.10">
    <property type="entry name" value="Ribonuclease H-like superfamily/Ribonuclease H"/>
    <property type="match status" value="1"/>
</dbReference>
<dbReference type="InterPro" id="IPR002156">
    <property type="entry name" value="RNaseH_domain"/>
</dbReference>
<dbReference type="GO" id="GO:0004523">
    <property type="term" value="F:RNA-DNA hybrid ribonuclease activity"/>
    <property type="evidence" value="ECO:0007669"/>
    <property type="project" value="InterPro"/>
</dbReference>
<dbReference type="Pfam" id="PF13456">
    <property type="entry name" value="RVT_3"/>
    <property type="match status" value="1"/>
</dbReference>
<dbReference type="PANTHER" id="PTHR47074">
    <property type="entry name" value="BNAC02G40300D PROTEIN"/>
    <property type="match status" value="1"/>
</dbReference>
<dbReference type="SUPFAM" id="SSF53098">
    <property type="entry name" value="Ribonuclease H-like"/>
    <property type="match status" value="1"/>
</dbReference>
<dbReference type="Proteomes" id="UP001231189">
    <property type="component" value="Unassembled WGS sequence"/>
</dbReference>
<sequence>MAMQMAVESMEIAPVQFPVPITTIIVTLWHIWDTRNKDREEGVLMHPKSIATKVNAYIDMIIVHLYKPKANHSRESSSVAKWISPPEGKVLVNVDASIFTSSKQMGAGIVIRDHMGLCLAACGERYDNVTMPEMAEALAIRRAIVFTQEEGFSDIILTSDCLSAMQRINSS</sequence>
<evidence type="ECO:0000313" key="2">
    <source>
        <dbReference type="EMBL" id="KAK1693738.1"/>
    </source>
</evidence>
<protein>
    <recommendedName>
        <fullName evidence="1">RNase H type-1 domain-containing protein</fullName>
    </recommendedName>
</protein>
<dbReference type="InterPro" id="IPR036397">
    <property type="entry name" value="RNaseH_sf"/>
</dbReference>
<reference evidence="2" key="1">
    <citation type="submission" date="2023-07" db="EMBL/GenBank/DDBJ databases">
        <title>A chromosome-level genome assembly of Lolium multiflorum.</title>
        <authorList>
            <person name="Chen Y."/>
            <person name="Copetti D."/>
            <person name="Kolliker R."/>
            <person name="Studer B."/>
        </authorList>
    </citation>
    <scope>NUCLEOTIDE SEQUENCE</scope>
    <source>
        <strain evidence="2">02402/16</strain>
        <tissue evidence="2">Leaf</tissue>
    </source>
</reference>
<gene>
    <name evidence="2" type="ORF">QYE76_010435</name>
</gene>
<keyword evidence="3" id="KW-1185">Reference proteome</keyword>
<comment type="caution">
    <text evidence="2">The sequence shown here is derived from an EMBL/GenBank/DDBJ whole genome shotgun (WGS) entry which is preliminary data.</text>
</comment>
<organism evidence="2 3">
    <name type="scientific">Lolium multiflorum</name>
    <name type="common">Italian ryegrass</name>
    <name type="synonym">Lolium perenne subsp. multiflorum</name>
    <dbReference type="NCBI Taxonomy" id="4521"/>
    <lineage>
        <taxon>Eukaryota</taxon>
        <taxon>Viridiplantae</taxon>
        <taxon>Streptophyta</taxon>
        <taxon>Embryophyta</taxon>
        <taxon>Tracheophyta</taxon>
        <taxon>Spermatophyta</taxon>
        <taxon>Magnoliopsida</taxon>
        <taxon>Liliopsida</taxon>
        <taxon>Poales</taxon>
        <taxon>Poaceae</taxon>
        <taxon>BOP clade</taxon>
        <taxon>Pooideae</taxon>
        <taxon>Poodae</taxon>
        <taxon>Poeae</taxon>
        <taxon>Poeae Chloroplast Group 2 (Poeae type)</taxon>
        <taxon>Loliodinae</taxon>
        <taxon>Loliinae</taxon>
        <taxon>Lolium</taxon>
    </lineage>
</organism>
<name>A0AAD8X1V7_LOLMU</name>
<dbReference type="AlphaFoldDB" id="A0AAD8X1V7"/>
<dbReference type="InterPro" id="IPR052929">
    <property type="entry name" value="RNase_H-like_EbsB-rel"/>
</dbReference>
<dbReference type="PANTHER" id="PTHR47074:SF73">
    <property type="entry name" value="OS04G0448401 PROTEIN"/>
    <property type="match status" value="1"/>
</dbReference>
<dbReference type="EMBL" id="JAUUTY010000001">
    <property type="protein sequence ID" value="KAK1693738.1"/>
    <property type="molecule type" value="Genomic_DNA"/>
</dbReference>
<dbReference type="InterPro" id="IPR044730">
    <property type="entry name" value="RNase_H-like_dom_plant"/>
</dbReference>
<dbReference type="InterPro" id="IPR012337">
    <property type="entry name" value="RNaseH-like_sf"/>
</dbReference>
<proteinExistence type="predicted"/>
<feature type="domain" description="RNase H type-1" evidence="1">
    <location>
        <begin position="93"/>
        <end position="170"/>
    </location>
</feature>